<dbReference type="AlphaFoldDB" id="A0A2M3ZRA6"/>
<evidence type="ECO:0000256" key="1">
    <source>
        <dbReference type="SAM" id="MobiDB-lite"/>
    </source>
</evidence>
<name>A0A2M3ZRA6_9DIPT</name>
<protein>
    <submittedName>
        <fullName evidence="2">Putative secreted peptide</fullName>
    </submittedName>
</protein>
<proteinExistence type="predicted"/>
<dbReference type="EMBL" id="GGFM01010271">
    <property type="protein sequence ID" value="MBW31022.1"/>
    <property type="molecule type" value="Transcribed_RNA"/>
</dbReference>
<reference evidence="2" key="1">
    <citation type="submission" date="2018-01" db="EMBL/GenBank/DDBJ databases">
        <title>An insight into the sialome of Amazonian anophelines.</title>
        <authorList>
            <person name="Ribeiro J.M."/>
            <person name="Scarpassa V."/>
            <person name="Calvo E."/>
        </authorList>
    </citation>
    <scope>NUCLEOTIDE SEQUENCE</scope>
    <source>
        <tissue evidence="2">Salivary glands</tissue>
    </source>
</reference>
<accession>A0A2M3ZRA6</accession>
<feature type="region of interest" description="Disordered" evidence="1">
    <location>
        <begin position="61"/>
        <end position="82"/>
    </location>
</feature>
<organism evidence="2">
    <name type="scientific">Anopheles braziliensis</name>
    <dbReference type="NCBI Taxonomy" id="58242"/>
    <lineage>
        <taxon>Eukaryota</taxon>
        <taxon>Metazoa</taxon>
        <taxon>Ecdysozoa</taxon>
        <taxon>Arthropoda</taxon>
        <taxon>Hexapoda</taxon>
        <taxon>Insecta</taxon>
        <taxon>Pterygota</taxon>
        <taxon>Neoptera</taxon>
        <taxon>Endopterygota</taxon>
        <taxon>Diptera</taxon>
        <taxon>Nematocera</taxon>
        <taxon>Culicoidea</taxon>
        <taxon>Culicidae</taxon>
        <taxon>Anophelinae</taxon>
        <taxon>Anopheles</taxon>
    </lineage>
</organism>
<evidence type="ECO:0000313" key="2">
    <source>
        <dbReference type="EMBL" id="MBW31022.1"/>
    </source>
</evidence>
<sequence>MERHYRKHLHTNISRATLVCFLIWNWPLSLPLHDNWYFVTVLSCYRWCYFVRLCSNPPKAHPVPHGIPEIEHNGDDDNDDSF</sequence>